<dbReference type="CDD" id="cd01347">
    <property type="entry name" value="ligand_gated_channel"/>
    <property type="match status" value="1"/>
</dbReference>
<evidence type="ECO:0000313" key="15">
    <source>
        <dbReference type="EMBL" id="VBB46945.1"/>
    </source>
</evidence>
<feature type="signal peptide" evidence="12">
    <location>
        <begin position="1"/>
        <end position="24"/>
    </location>
</feature>
<accession>A0A653AGB9</accession>
<comment type="similarity">
    <text evidence="10 11">Belongs to the TonB-dependent receptor family.</text>
</comment>
<dbReference type="PROSITE" id="PS52016">
    <property type="entry name" value="TONB_DEPENDENT_REC_3"/>
    <property type="match status" value="1"/>
</dbReference>
<keyword evidence="6 11" id="KW-0798">TonB box</keyword>
<evidence type="ECO:0000259" key="13">
    <source>
        <dbReference type="Pfam" id="PF00593"/>
    </source>
</evidence>
<feature type="chain" id="PRO_5024877352" evidence="12">
    <location>
        <begin position="25"/>
        <end position="670"/>
    </location>
</feature>
<dbReference type="InterPro" id="IPR037066">
    <property type="entry name" value="Plug_dom_sf"/>
</dbReference>
<evidence type="ECO:0000256" key="8">
    <source>
        <dbReference type="ARBA" id="ARBA00023170"/>
    </source>
</evidence>
<dbReference type="GO" id="GO:0015344">
    <property type="term" value="F:siderophore uptake transmembrane transporter activity"/>
    <property type="evidence" value="ECO:0007669"/>
    <property type="project" value="TreeGrafter"/>
</dbReference>
<feature type="domain" description="TonB-dependent receptor plug" evidence="14">
    <location>
        <begin position="51"/>
        <end position="153"/>
    </location>
</feature>
<sequence length="670" mass="74429">MGKGLMIMALACCLACWDGSGVCAESSADAAGEPAYTLGEIIVTGEQDVVEAVGTVREVGASEIETRGVRTLSEALQLLPGVVIRSGAEGTPRVDLRGLRSRHVVLLLDGIPLNSTFDGQFDPSVIPVENISRIKLSYGTHSVLYGDGGLAGVINIITKQGGQKVKGSVAGEAGSGSQNLGRFTLSGGKDALTFFGSGSVYDSDGYRLSDDFKPTSEEDGGLRENSDSERRNLFGNLSYKPNDRLHVGFVVDYKNGEFGLPPSTINDKKDVFANSPKYERVEDFDGISAQLSSSYDFDGPLSMRGWVFVNQQDEERSRYDDNAYNSMSDPSIKGTFHEDNTTTISGAALQTAYDLAERGKATFGLNVRQEAWEANGRIRDVEVKKNVYEFRDYSDDRDLNVYNVSLEYEVNPLDDLGIVLGGGYNWMNNPDGSNDDAGNFLFGAYYDLNPETRLRGSVARKIRFPSIRQLYEEAGGNPDLTTENSLNYELGLERELPAKSRFTATAFLMDVKDYIEKILPDDRFENNDEYRFQGFELMLESAMVDNALVRAGYTFLHAEDRSAGTEKDELQYRPKHKLTLEGQYTFPAGFTAYANMLYIANQVYYSKKAPLVEGELEDYVLFNVKLEQKLFNDFLRLYVRAENLFDVDYEESYGYPQSGRMLYAGAELRF</sequence>
<protein>
    <submittedName>
        <fullName evidence="15">TonB-dependent receptor</fullName>
    </submittedName>
</protein>
<dbReference type="InterPro" id="IPR012910">
    <property type="entry name" value="Plug_dom"/>
</dbReference>
<keyword evidence="7 10" id="KW-0472">Membrane</keyword>
<dbReference type="SUPFAM" id="SSF56935">
    <property type="entry name" value="Porins"/>
    <property type="match status" value="1"/>
</dbReference>
<keyword evidence="4 10" id="KW-0812">Transmembrane</keyword>
<evidence type="ECO:0000256" key="4">
    <source>
        <dbReference type="ARBA" id="ARBA00022692"/>
    </source>
</evidence>
<keyword evidence="8 15" id="KW-0675">Receptor</keyword>
<evidence type="ECO:0000256" key="10">
    <source>
        <dbReference type="PROSITE-ProRule" id="PRU01360"/>
    </source>
</evidence>
<keyword evidence="2 10" id="KW-0813">Transport</keyword>
<dbReference type="Pfam" id="PF00593">
    <property type="entry name" value="TonB_dep_Rec_b-barrel"/>
    <property type="match status" value="1"/>
</dbReference>
<evidence type="ECO:0000256" key="7">
    <source>
        <dbReference type="ARBA" id="ARBA00023136"/>
    </source>
</evidence>
<evidence type="ECO:0000259" key="14">
    <source>
        <dbReference type="Pfam" id="PF07715"/>
    </source>
</evidence>
<evidence type="ECO:0000256" key="3">
    <source>
        <dbReference type="ARBA" id="ARBA00022452"/>
    </source>
</evidence>
<dbReference type="GO" id="GO:0009279">
    <property type="term" value="C:cell outer membrane"/>
    <property type="evidence" value="ECO:0007669"/>
    <property type="project" value="UniProtKB-SubCell"/>
</dbReference>
<evidence type="ECO:0000256" key="9">
    <source>
        <dbReference type="ARBA" id="ARBA00023237"/>
    </source>
</evidence>
<dbReference type="GO" id="GO:0044718">
    <property type="term" value="P:siderophore transmembrane transport"/>
    <property type="evidence" value="ECO:0007669"/>
    <property type="project" value="TreeGrafter"/>
</dbReference>
<evidence type="ECO:0000256" key="6">
    <source>
        <dbReference type="ARBA" id="ARBA00023077"/>
    </source>
</evidence>
<keyword evidence="3 10" id="KW-1134">Transmembrane beta strand</keyword>
<dbReference type="InterPro" id="IPR036942">
    <property type="entry name" value="Beta-barrel_TonB_sf"/>
</dbReference>
<dbReference type="PANTHER" id="PTHR30069">
    <property type="entry name" value="TONB-DEPENDENT OUTER MEMBRANE RECEPTOR"/>
    <property type="match status" value="1"/>
</dbReference>
<dbReference type="EMBL" id="UPXX01000032">
    <property type="protein sequence ID" value="VBB46945.1"/>
    <property type="molecule type" value="Genomic_DNA"/>
</dbReference>
<dbReference type="InterPro" id="IPR000531">
    <property type="entry name" value="Beta-barrel_TonB"/>
</dbReference>
<dbReference type="Gene3D" id="2.170.130.10">
    <property type="entry name" value="TonB-dependent receptor, plug domain"/>
    <property type="match status" value="1"/>
</dbReference>
<evidence type="ECO:0000256" key="2">
    <source>
        <dbReference type="ARBA" id="ARBA00022448"/>
    </source>
</evidence>
<evidence type="ECO:0000256" key="12">
    <source>
        <dbReference type="SAM" id="SignalP"/>
    </source>
</evidence>
<evidence type="ECO:0000256" key="5">
    <source>
        <dbReference type="ARBA" id="ARBA00022729"/>
    </source>
</evidence>
<gene>
    <name evidence="15" type="primary">tonB</name>
    <name evidence="15" type="ORF">TRIP_B50021</name>
</gene>
<keyword evidence="9 10" id="KW-0998">Cell outer membrane</keyword>
<dbReference type="PROSITE" id="PS01156">
    <property type="entry name" value="TONB_DEPENDENT_REC_2"/>
    <property type="match status" value="1"/>
</dbReference>
<dbReference type="InterPro" id="IPR010917">
    <property type="entry name" value="TonB_rcpt_CS"/>
</dbReference>
<dbReference type="AlphaFoldDB" id="A0A653AGB9"/>
<evidence type="ECO:0000256" key="11">
    <source>
        <dbReference type="RuleBase" id="RU003357"/>
    </source>
</evidence>
<organism evidence="15">
    <name type="scientific">Uncultured Desulfatiglans sp</name>
    <dbReference type="NCBI Taxonomy" id="1748965"/>
    <lineage>
        <taxon>Bacteria</taxon>
        <taxon>Pseudomonadati</taxon>
        <taxon>Thermodesulfobacteriota</taxon>
        <taxon>Desulfobacteria</taxon>
        <taxon>Desulfatiglandales</taxon>
        <taxon>Desulfatiglandaceae</taxon>
        <taxon>Desulfatiglans</taxon>
        <taxon>environmental samples</taxon>
    </lineage>
</organism>
<dbReference type="PANTHER" id="PTHR30069:SF29">
    <property type="entry name" value="HEMOGLOBIN AND HEMOGLOBIN-HAPTOGLOBIN-BINDING PROTEIN 1-RELATED"/>
    <property type="match status" value="1"/>
</dbReference>
<dbReference type="InterPro" id="IPR039426">
    <property type="entry name" value="TonB-dep_rcpt-like"/>
</dbReference>
<evidence type="ECO:0000256" key="1">
    <source>
        <dbReference type="ARBA" id="ARBA00004571"/>
    </source>
</evidence>
<dbReference type="Gene3D" id="2.40.170.20">
    <property type="entry name" value="TonB-dependent receptor, beta-barrel domain"/>
    <property type="match status" value="1"/>
</dbReference>
<dbReference type="Pfam" id="PF07715">
    <property type="entry name" value="Plug"/>
    <property type="match status" value="1"/>
</dbReference>
<comment type="subcellular location">
    <subcellularLocation>
        <location evidence="1 10">Cell outer membrane</location>
        <topology evidence="1 10">Multi-pass membrane protein</topology>
    </subcellularLocation>
</comment>
<keyword evidence="5 12" id="KW-0732">Signal</keyword>
<proteinExistence type="inferred from homology"/>
<feature type="domain" description="TonB-dependent receptor-like beta-barrel" evidence="13">
    <location>
        <begin position="270"/>
        <end position="644"/>
    </location>
</feature>
<name>A0A653AGB9_UNCDX</name>
<reference evidence="15" key="1">
    <citation type="submission" date="2018-07" db="EMBL/GenBank/DDBJ databases">
        <authorList>
            <consortium name="Genoscope - CEA"/>
            <person name="William W."/>
        </authorList>
    </citation>
    <scope>NUCLEOTIDE SEQUENCE</scope>
    <source>
        <strain evidence="15">IK1</strain>
    </source>
</reference>